<feature type="compositionally biased region" description="Low complexity" evidence="1">
    <location>
        <begin position="824"/>
        <end position="870"/>
    </location>
</feature>
<feature type="compositionally biased region" description="Low complexity" evidence="1">
    <location>
        <begin position="565"/>
        <end position="612"/>
    </location>
</feature>
<comment type="caution">
    <text evidence="2">The sequence shown here is derived from an EMBL/GenBank/DDBJ whole genome shotgun (WGS) entry which is preliminary data.</text>
</comment>
<feature type="region of interest" description="Disordered" evidence="1">
    <location>
        <begin position="479"/>
        <end position="635"/>
    </location>
</feature>
<dbReference type="Proteomes" id="UP001259832">
    <property type="component" value="Unassembled WGS sequence"/>
</dbReference>
<feature type="compositionally biased region" description="Polar residues" evidence="1">
    <location>
        <begin position="494"/>
        <end position="540"/>
    </location>
</feature>
<reference evidence="2" key="1">
    <citation type="submission" date="2023-08" db="EMBL/GenBank/DDBJ databases">
        <title>Reference Genome Resource for the Citrus Pathogen Phytophthora citrophthora.</title>
        <authorList>
            <person name="Moller H."/>
            <person name="Coetzee B."/>
            <person name="Rose L.J."/>
            <person name="Van Niekerk J.M."/>
        </authorList>
    </citation>
    <scope>NUCLEOTIDE SEQUENCE</scope>
    <source>
        <strain evidence="2">STE-U-9442</strain>
    </source>
</reference>
<proteinExistence type="predicted"/>
<dbReference type="EMBL" id="JASMQC010000025">
    <property type="protein sequence ID" value="KAK1934638.1"/>
    <property type="molecule type" value="Genomic_DNA"/>
</dbReference>
<name>A0AAD9GA13_9STRA</name>
<accession>A0AAD9GA13</accession>
<gene>
    <name evidence="2" type="ORF">P3T76_011247</name>
</gene>
<feature type="compositionally biased region" description="Pro residues" evidence="1">
    <location>
        <begin position="797"/>
        <end position="818"/>
    </location>
</feature>
<dbReference type="PANTHER" id="PTHR33714">
    <property type="entry name" value="COUNTING FACTOR-ASSOCIATED PROTEIN A-RELATED"/>
    <property type="match status" value="1"/>
</dbReference>
<dbReference type="PANTHER" id="PTHR33714:SF3">
    <property type="entry name" value="COUNTING FACTOR-ASSOCIATED PROTEIN A-RELATED"/>
    <property type="match status" value="1"/>
</dbReference>
<evidence type="ECO:0000313" key="2">
    <source>
        <dbReference type="EMBL" id="KAK1934638.1"/>
    </source>
</evidence>
<sequence>MVTAEIASCSTLDTIPCIGSAKPFTATICKHSADPDAESFSDLFGFEPYVTVHTYTTGYECTSSFQSVTVYLADGNCHKTNAQESFVAKRAPDGSARVSLFANDACSDIAVSVLSQTRDEHTCVVGRANDTVIRGGGDTATRVHLQTKGIYESHPGNCQSPAIPVHVTTTMNAVHCVDSCSSESPFISSRCTTGTYASADSEDDFSQSPFVTVQEYASGSNCALVDLTAQRTYLADNKCHVTTTLTSFRAKITQDGLVSIDIYTDSACTSDNDTLVVSAFQSDGFTCVEGDANAPDIVIYGEGETPVHLTSLAVYDTKQDCETSSLPGLQIATLGDPDECEVSALHNCVEASAPYTSISCTSLENFVTDVIPTFGDNSYVVVEKYRDGEGCDDASKLSSISAYSANGKCHVTDVGTNFEANVTTEGVVKITMYTTSADCSKDGVVSEFTSEQTTTECLGVEGTSGIADTKIYWHSAKLTPTETAGPDNFDGDTLYSSGRSGVGSNANNGIGDSYAPETTSDNEGSLDSSNLGSNTGSDSGSGKGPSAPEPTPTISILEPAPTPMPTADVVVATPTPTASQTTSPVSTPIQTTAVAPQPTPTPSASVTASPVSIPTPSPVVPPQPTPTPSASVTASPVSIPTLSPVVPPQPTPTPSASVTIGPVLIPTPTIAVAPQPTPTPTVSVAVGPIPAPSAVVPPSPPTPTVSVVIGPISTPAPTTTVPPAVPTPPTVVTPAPIPAPSVSTAVRPSSTPLTVVTPSPISTPTVSTAERPSPTPSTVMTPAPISAPTVSIAERPSPTPSTPSIPPTPPIVVTPAPTPAQTVSAGPNPTTAAPTPAPTATAPVSTAAGPVSTAPSTITPATTTSTTNGTSAASCVSTTITLLLFTAAALMLGI</sequence>
<protein>
    <submittedName>
        <fullName evidence="2">Myosin light chain kinase</fullName>
    </submittedName>
</protein>
<keyword evidence="2" id="KW-0808">Transferase</keyword>
<feature type="region of interest" description="Disordered" evidence="1">
    <location>
        <begin position="740"/>
        <end position="870"/>
    </location>
</feature>
<dbReference type="GO" id="GO:0016301">
    <property type="term" value="F:kinase activity"/>
    <property type="evidence" value="ECO:0007669"/>
    <property type="project" value="UniProtKB-KW"/>
</dbReference>
<keyword evidence="3" id="KW-1185">Reference proteome</keyword>
<keyword evidence="2" id="KW-0418">Kinase</keyword>
<feature type="compositionally biased region" description="Pro residues" evidence="1">
    <location>
        <begin position="613"/>
        <end position="627"/>
    </location>
</feature>
<evidence type="ECO:0000256" key="1">
    <source>
        <dbReference type="SAM" id="MobiDB-lite"/>
    </source>
</evidence>
<evidence type="ECO:0000313" key="3">
    <source>
        <dbReference type="Proteomes" id="UP001259832"/>
    </source>
</evidence>
<organism evidence="2 3">
    <name type="scientific">Phytophthora citrophthora</name>
    <dbReference type="NCBI Taxonomy" id="4793"/>
    <lineage>
        <taxon>Eukaryota</taxon>
        <taxon>Sar</taxon>
        <taxon>Stramenopiles</taxon>
        <taxon>Oomycota</taxon>
        <taxon>Peronosporomycetes</taxon>
        <taxon>Peronosporales</taxon>
        <taxon>Peronosporaceae</taxon>
        <taxon>Phytophthora</taxon>
    </lineage>
</organism>
<dbReference type="AlphaFoldDB" id="A0AAD9GA13"/>
<feature type="compositionally biased region" description="Low complexity" evidence="1">
    <location>
        <begin position="740"/>
        <end position="768"/>
    </location>
</feature>